<keyword evidence="1" id="KW-0472">Membrane</keyword>
<evidence type="ECO:0000256" key="1">
    <source>
        <dbReference type="SAM" id="Phobius"/>
    </source>
</evidence>
<proteinExistence type="predicted"/>
<evidence type="ECO:0008006" key="4">
    <source>
        <dbReference type="Google" id="ProtNLM"/>
    </source>
</evidence>
<feature type="transmembrane region" description="Helical" evidence="1">
    <location>
        <begin position="37"/>
        <end position="57"/>
    </location>
</feature>
<feature type="transmembrane region" description="Helical" evidence="1">
    <location>
        <begin position="69"/>
        <end position="88"/>
    </location>
</feature>
<keyword evidence="1" id="KW-0812">Transmembrane</keyword>
<dbReference type="RefSeq" id="WP_209286961.1">
    <property type="nucleotide sequence ID" value="NZ_JACVEW010000007.1"/>
</dbReference>
<accession>A0ABS3Z9G4</accession>
<organism evidence="2 3">
    <name type="scientific">Marinobacterium alkalitolerans</name>
    <dbReference type="NCBI Taxonomy" id="1542925"/>
    <lineage>
        <taxon>Bacteria</taxon>
        <taxon>Pseudomonadati</taxon>
        <taxon>Pseudomonadota</taxon>
        <taxon>Gammaproteobacteria</taxon>
        <taxon>Oceanospirillales</taxon>
        <taxon>Oceanospirillaceae</taxon>
        <taxon>Marinobacterium</taxon>
    </lineage>
</organism>
<comment type="caution">
    <text evidence="2">The sequence shown here is derived from an EMBL/GenBank/DDBJ whole genome shotgun (WGS) entry which is preliminary data.</text>
</comment>
<sequence>MIVAKALTVWVLILLLAILNGITRESLLTPAFGRVPGLLISGLLLCALILLVTYLTLPWLSVALREQQVRLGIFWLLLTLVFEFAFGIAQGKPLSAIMAAYTFRDGNLWPLVLCVTAAAPWLMARVRGWR</sequence>
<dbReference type="Proteomes" id="UP000810171">
    <property type="component" value="Unassembled WGS sequence"/>
</dbReference>
<protein>
    <recommendedName>
        <fullName evidence="4">Rod shape-determining protein MreD</fullName>
    </recommendedName>
</protein>
<evidence type="ECO:0000313" key="3">
    <source>
        <dbReference type="Proteomes" id="UP000810171"/>
    </source>
</evidence>
<evidence type="ECO:0000313" key="2">
    <source>
        <dbReference type="EMBL" id="MBP0048341.1"/>
    </source>
</evidence>
<reference evidence="2 3" key="1">
    <citation type="submission" date="2020-09" db="EMBL/GenBank/DDBJ databases">
        <authorList>
            <person name="Tanuku N.R.S."/>
        </authorList>
    </citation>
    <scope>NUCLEOTIDE SEQUENCE [LARGE SCALE GENOMIC DNA]</scope>
    <source>
        <strain evidence="2 3">AK62</strain>
    </source>
</reference>
<name>A0ABS3Z9G4_9GAMM</name>
<feature type="transmembrane region" description="Helical" evidence="1">
    <location>
        <begin position="108"/>
        <end position="124"/>
    </location>
</feature>
<keyword evidence="3" id="KW-1185">Reference proteome</keyword>
<gene>
    <name evidence="2" type="ORF">H9C73_06300</name>
</gene>
<keyword evidence="1" id="KW-1133">Transmembrane helix</keyword>
<dbReference type="EMBL" id="JACVEW010000007">
    <property type="protein sequence ID" value="MBP0048341.1"/>
    <property type="molecule type" value="Genomic_DNA"/>
</dbReference>